<reference evidence="3" key="1">
    <citation type="submission" date="2020-08" db="EMBL/GenBank/DDBJ databases">
        <title>Plant Genome Project.</title>
        <authorList>
            <person name="Zhang R.-G."/>
        </authorList>
    </citation>
    <scope>NUCLEOTIDE SEQUENCE</scope>
    <source>
        <strain evidence="3">WSP0</strain>
        <tissue evidence="3">Leaf</tissue>
    </source>
</reference>
<keyword evidence="4" id="KW-1185">Reference proteome</keyword>
<sequence length="115" mass="12635">MKTVACFLVLCLWLAALTNFCFADDEQLSDLTVDSAWFDSQSNREEPLAAPSLDKEKEAKHKPHKAPAPTSPKAPTPSSPGHKHKHKHHKHRKTPTSPPKPAPTPSPAMTPPQHP</sequence>
<feature type="region of interest" description="Disordered" evidence="1">
    <location>
        <begin position="39"/>
        <end position="115"/>
    </location>
</feature>
<dbReference type="EMBL" id="JACTNZ010000004">
    <property type="protein sequence ID" value="KAG5554380.1"/>
    <property type="molecule type" value="Genomic_DNA"/>
</dbReference>
<protein>
    <submittedName>
        <fullName evidence="3">Uncharacterized protein</fullName>
    </submittedName>
</protein>
<feature type="signal peptide" evidence="2">
    <location>
        <begin position="1"/>
        <end position="23"/>
    </location>
</feature>
<dbReference type="Proteomes" id="UP000823749">
    <property type="component" value="Chromosome 4"/>
</dbReference>
<evidence type="ECO:0000313" key="3">
    <source>
        <dbReference type="EMBL" id="KAG5554380.1"/>
    </source>
</evidence>
<accession>A0AAV6KP16</accession>
<feature type="compositionally biased region" description="Pro residues" evidence="1">
    <location>
        <begin position="96"/>
        <end position="115"/>
    </location>
</feature>
<feature type="compositionally biased region" description="Pro residues" evidence="1">
    <location>
        <begin position="69"/>
        <end position="78"/>
    </location>
</feature>
<proteinExistence type="predicted"/>
<name>A0AAV6KP16_9ERIC</name>
<evidence type="ECO:0000256" key="1">
    <source>
        <dbReference type="SAM" id="MobiDB-lite"/>
    </source>
</evidence>
<feature type="compositionally biased region" description="Basic residues" evidence="1">
    <location>
        <begin position="81"/>
        <end position="94"/>
    </location>
</feature>
<evidence type="ECO:0000256" key="2">
    <source>
        <dbReference type="SAM" id="SignalP"/>
    </source>
</evidence>
<comment type="caution">
    <text evidence="3">The sequence shown here is derived from an EMBL/GenBank/DDBJ whole genome shotgun (WGS) entry which is preliminary data.</text>
</comment>
<feature type="chain" id="PRO_5043921833" evidence="2">
    <location>
        <begin position="24"/>
        <end position="115"/>
    </location>
</feature>
<dbReference type="AlphaFoldDB" id="A0AAV6KP16"/>
<gene>
    <name evidence="3" type="ORF">RHGRI_012045</name>
</gene>
<evidence type="ECO:0000313" key="4">
    <source>
        <dbReference type="Proteomes" id="UP000823749"/>
    </source>
</evidence>
<feature type="compositionally biased region" description="Basic and acidic residues" evidence="1">
    <location>
        <begin position="42"/>
        <end position="59"/>
    </location>
</feature>
<keyword evidence="2" id="KW-0732">Signal</keyword>
<organism evidence="3 4">
    <name type="scientific">Rhododendron griersonianum</name>
    <dbReference type="NCBI Taxonomy" id="479676"/>
    <lineage>
        <taxon>Eukaryota</taxon>
        <taxon>Viridiplantae</taxon>
        <taxon>Streptophyta</taxon>
        <taxon>Embryophyta</taxon>
        <taxon>Tracheophyta</taxon>
        <taxon>Spermatophyta</taxon>
        <taxon>Magnoliopsida</taxon>
        <taxon>eudicotyledons</taxon>
        <taxon>Gunneridae</taxon>
        <taxon>Pentapetalae</taxon>
        <taxon>asterids</taxon>
        <taxon>Ericales</taxon>
        <taxon>Ericaceae</taxon>
        <taxon>Ericoideae</taxon>
        <taxon>Rhodoreae</taxon>
        <taxon>Rhododendron</taxon>
    </lineage>
</organism>